<dbReference type="AlphaFoldDB" id="A0AAV2MAB1"/>
<organism evidence="1 2">
    <name type="scientific">Knipowitschia caucasica</name>
    <name type="common">Caucasian dwarf goby</name>
    <name type="synonym">Pomatoschistus caucasicus</name>
    <dbReference type="NCBI Taxonomy" id="637954"/>
    <lineage>
        <taxon>Eukaryota</taxon>
        <taxon>Metazoa</taxon>
        <taxon>Chordata</taxon>
        <taxon>Craniata</taxon>
        <taxon>Vertebrata</taxon>
        <taxon>Euteleostomi</taxon>
        <taxon>Actinopterygii</taxon>
        <taxon>Neopterygii</taxon>
        <taxon>Teleostei</taxon>
        <taxon>Neoteleostei</taxon>
        <taxon>Acanthomorphata</taxon>
        <taxon>Gobiaria</taxon>
        <taxon>Gobiiformes</taxon>
        <taxon>Gobioidei</taxon>
        <taxon>Gobiidae</taxon>
        <taxon>Gobiinae</taxon>
        <taxon>Knipowitschia</taxon>
    </lineage>
</organism>
<dbReference type="EMBL" id="OZ035829">
    <property type="protein sequence ID" value="CAL1610320.1"/>
    <property type="molecule type" value="Genomic_DNA"/>
</dbReference>
<evidence type="ECO:0000313" key="1">
    <source>
        <dbReference type="EMBL" id="CAL1610320.1"/>
    </source>
</evidence>
<gene>
    <name evidence="1" type="ORF">KC01_LOCUS36962</name>
</gene>
<protein>
    <submittedName>
        <fullName evidence="1">Uncharacterized protein</fullName>
    </submittedName>
</protein>
<dbReference type="Proteomes" id="UP001497482">
    <property type="component" value="Chromosome 7"/>
</dbReference>
<name>A0AAV2MAB1_KNICA</name>
<sequence length="81" mass="9290">MLYILVEEEERSTQNLHLRPRVVTMGSGAWVMPGQLDIVRKRHSSHPIQMLIWQQAPVSVSAAMSRRRVTEKDGHPDAFLI</sequence>
<accession>A0AAV2MAB1</accession>
<proteinExistence type="predicted"/>
<keyword evidence="2" id="KW-1185">Reference proteome</keyword>
<evidence type="ECO:0000313" key="2">
    <source>
        <dbReference type="Proteomes" id="UP001497482"/>
    </source>
</evidence>
<reference evidence="1 2" key="1">
    <citation type="submission" date="2024-04" db="EMBL/GenBank/DDBJ databases">
        <authorList>
            <person name="Waldvogel A.-M."/>
            <person name="Schoenle A."/>
        </authorList>
    </citation>
    <scope>NUCLEOTIDE SEQUENCE [LARGE SCALE GENOMIC DNA]</scope>
</reference>